<evidence type="ECO:0000256" key="1">
    <source>
        <dbReference type="ARBA" id="ARBA00023015"/>
    </source>
</evidence>
<protein>
    <submittedName>
        <fullName evidence="5">Cyclic nucleotide-binding domain-containing protein</fullName>
    </submittedName>
</protein>
<evidence type="ECO:0000256" key="3">
    <source>
        <dbReference type="ARBA" id="ARBA00023163"/>
    </source>
</evidence>
<dbReference type="InterPro" id="IPR000595">
    <property type="entry name" value="cNMP-bd_dom"/>
</dbReference>
<proteinExistence type="predicted"/>
<keyword evidence="3" id="KW-0804">Transcription</keyword>
<dbReference type="Pfam" id="PF13545">
    <property type="entry name" value="HTH_Crp_2"/>
    <property type="match status" value="1"/>
</dbReference>
<name>A0ABY9LGM8_9STRE</name>
<dbReference type="CDD" id="cd00038">
    <property type="entry name" value="CAP_ED"/>
    <property type="match status" value="1"/>
</dbReference>
<keyword evidence="2" id="KW-0238">DNA-binding</keyword>
<dbReference type="PROSITE" id="PS50042">
    <property type="entry name" value="CNMP_BINDING_3"/>
    <property type="match status" value="1"/>
</dbReference>
<dbReference type="EMBL" id="CP110509">
    <property type="protein sequence ID" value="WMB27913.1"/>
    <property type="molecule type" value="Genomic_DNA"/>
</dbReference>
<evidence type="ECO:0000256" key="2">
    <source>
        <dbReference type="ARBA" id="ARBA00023125"/>
    </source>
</evidence>
<dbReference type="Gene3D" id="2.60.120.10">
    <property type="entry name" value="Jelly Rolls"/>
    <property type="match status" value="1"/>
</dbReference>
<dbReference type="InterPro" id="IPR012318">
    <property type="entry name" value="HTH_CRP"/>
</dbReference>
<dbReference type="InterPro" id="IPR036390">
    <property type="entry name" value="WH_DNA-bd_sf"/>
</dbReference>
<organism evidence="5 6">
    <name type="scientific">Streptococcus didelphis</name>
    <dbReference type="NCBI Taxonomy" id="102886"/>
    <lineage>
        <taxon>Bacteria</taxon>
        <taxon>Bacillati</taxon>
        <taxon>Bacillota</taxon>
        <taxon>Bacilli</taxon>
        <taxon>Lactobacillales</taxon>
        <taxon>Streptococcaceae</taxon>
        <taxon>Streptococcus</taxon>
    </lineage>
</organism>
<evidence type="ECO:0000259" key="4">
    <source>
        <dbReference type="PROSITE" id="PS50042"/>
    </source>
</evidence>
<dbReference type="SUPFAM" id="SSF51206">
    <property type="entry name" value="cAMP-binding domain-like"/>
    <property type="match status" value="1"/>
</dbReference>
<dbReference type="Pfam" id="PF00027">
    <property type="entry name" value="cNMP_binding"/>
    <property type="match status" value="1"/>
</dbReference>
<evidence type="ECO:0000313" key="5">
    <source>
        <dbReference type="EMBL" id="WMB27913.1"/>
    </source>
</evidence>
<dbReference type="SMART" id="SM00100">
    <property type="entry name" value="cNMP"/>
    <property type="match status" value="1"/>
</dbReference>
<feature type="domain" description="Cyclic nucleotide-binding" evidence="4">
    <location>
        <begin position="15"/>
        <end position="117"/>
    </location>
</feature>
<dbReference type="SUPFAM" id="SSF46785">
    <property type="entry name" value="Winged helix' DNA-binding domain"/>
    <property type="match status" value="1"/>
</dbReference>
<dbReference type="RefSeq" id="WP_018366797.1">
    <property type="nucleotide sequence ID" value="NZ_CP104407.1"/>
</dbReference>
<keyword evidence="6" id="KW-1185">Reference proteome</keyword>
<gene>
    <name evidence="5" type="ORF">N1496_07780</name>
</gene>
<sequence>MKTISDKQLLKELLFKNKLDHFFPSEDYDKLQLIQYQKGESLCLQGQEIKVIGYTLSGSVKIVRRLFNGKEHILKTHSAPCLIGDIELMTNQRAVTSVMALEKTYFVQLPLLDKEKLLKNPQFLYQIGRELALNFYHHNINASNNLSYSVKERLASHILANEKEGYFSLELTLLADTFGTSYRHLHRVLSQLIEKRIIKRSAFKSYQILNYKSLQALALEE</sequence>
<dbReference type="InterPro" id="IPR014710">
    <property type="entry name" value="RmlC-like_jellyroll"/>
</dbReference>
<dbReference type="Proteomes" id="UP001238096">
    <property type="component" value="Chromosome"/>
</dbReference>
<dbReference type="InterPro" id="IPR018490">
    <property type="entry name" value="cNMP-bd_dom_sf"/>
</dbReference>
<accession>A0ABY9LGM8</accession>
<reference evidence="6" key="1">
    <citation type="submission" date="2022-10" db="EMBL/GenBank/DDBJ databases">
        <title>Streptococcus didelphis as causative of fatal infections in opossums (Didelphis albiventris).</title>
        <authorList>
            <person name="Breyer G.M."/>
            <person name="Da Silva M.E.R.J."/>
            <person name="Siqueira F.M."/>
        </authorList>
    </citation>
    <scope>NUCLEOTIDE SEQUENCE [LARGE SCALE GENOMIC DNA]</scope>
    <source>
        <strain evidence="6">LBVP101/21</strain>
    </source>
</reference>
<keyword evidence="1" id="KW-0805">Transcription regulation</keyword>
<evidence type="ECO:0000313" key="6">
    <source>
        <dbReference type="Proteomes" id="UP001238096"/>
    </source>
</evidence>